<evidence type="ECO:0000256" key="5">
    <source>
        <dbReference type="ARBA" id="ARBA00022884"/>
    </source>
</evidence>
<keyword evidence="5" id="KW-0694">RNA-binding</keyword>
<dbReference type="GO" id="GO:0030677">
    <property type="term" value="C:ribonuclease P complex"/>
    <property type="evidence" value="ECO:0007669"/>
    <property type="project" value="TreeGrafter"/>
</dbReference>
<dbReference type="GeneID" id="57753512"/>
<dbReference type="PANTHER" id="PTHR33992">
    <property type="entry name" value="RIBONUCLEASE P PROTEIN COMPONENT"/>
    <property type="match status" value="1"/>
</dbReference>
<dbReference type="EMBL" id="CP042817">
    <property type="protein sequence ID" value="QEJ97910.1"/>
    <property type="molecule type" value="Genomic_DNA"/>
</dbReference>
<keyword evidence="1" id="KW-0819">tRNA processing</keyword>
<dbReference type="GO" id="GO:0042781">
    <property type="term" value="F:3'-tRNA processing endoribonuclease activity"/>
    <property type="evidence" value="ECO:0007669"/>
    <property type="project" value="TreeGrafter"/>
</dbReference>
<dbReference type="RefSeq" id="WP_002696619.1">
    <property type="nucleotide sequence ID" value="NZ_CDNC01000001.1"/>
</dbReference>
<dbReference type="Gene3D" id="3.30.230.10">
    <property type="match status" value="1"/>
</dbReference>
<gene>
    <name evidence="7" type="primary">rnpA</name>
    <name evidence="7" type="ORF">FUT82_07815</name>
</gene>
<evidence type="ECO:0000256" key="1">
    <source>
        <dbReference type="ARBA" id="ARBA00022694"/>
    </source>
</evidence>
<evidence type="ECO:0000256" key="2">
    <source>
        <dbReference type="ARBA" id="ARBA00022722"/>
    </source>
</evidence>
<dbReference type="PANTHER" id="PTHR33992:SF1">
    <property type="entry name" value="RIBONUCLEASE P PROTEIN COMPONENT"/>
    <property type="match status" value="1"/>
</dbReference>
<dbReference type="AlphaFoldDB" id="A0AAE6ITB4"/>
<dbReference type="Pfam" id="PF00825">
    <property type="entry name" value="Ribonuclease_P"/>
    <property type="match status" value="1"/>
</dbReference>
<dbReference type="SUPFAM" id="SSF54211">
    <property type="entry name" value="Ribosomal protein S5 domain 2-like"/>
    <property type="match status" value="1"/>
</dbReference>
<organism evidence="7 8">
    <name type="scientific">Treponema phagedenis</name>
    <dbReference type="NCBI Taxonomy" id="162"/>
    <lineage>
        <taxon>Bacteria</taxon>
        <taxon>Pseudomonadati</taxon>
        <taxon>Spirochaetota</taxon>
        <taxon>Spirochaetia</taxon>
        <taxon>Spirochaetales</taxon>
        <taxon>Treponemataceae</taxon>
        <taxon>Treponema</taxon>
    </lineage>
</organism>
<dbReference type="InterPro" id="IPR020568">
    <property type="entry name" value="Ribosomal_Su5_D2-typ_SF"/>
</dbReference>
<dbReference type="NCBIfam" id="TIGR00188">
    <property type="entry name" value="rnpA"/>
    <property type="match status" value="1"/>
</dbReference>
<dbReference type="InterPro" id="IPR000100">
    <property type="entry name" value="RNase_P"/>
</dbReference>
<keyword evidence="2" id="KW-0540">Nuclease</keyword>
<protein>
    <recommendedName>
        <fullName evidence="6">Ribonuclease P protein component</fullName>
        <ecNumber evidence="6">3.1.26.5</ecNumber>
    </recommendedName>
</protein>
<dbReference type="Proteomes" id="UP000323594">
    <property type="component" value="Chromosome"/>
</dbReference>
<proteinExistence type="predicted"/>
<keyword evidence="3" id="KW-0255">Endonuclease</keyword>
<dbReference type="EC" id="3.1.26.5" evidence="6"/>
<reference evidence="7 8" key="1">
    <citation type="submission" date="2019-08" db="EMBL/GenBank/DDBJ databases">
        <authorList>
            <person name="Kuhnert P."/>
        </authorList>
    </citation>
    <scope>NUCLEOTIDE SEQUENCE [LARGE SCALE GENOMIC DNA]</scope>
    <source>
        <strain evidence="7 8">B36.5</strain>
    </source>
</reference>
<evidence type="ECO:0000256" key="6">
    <source>
        <dbReference type="NCBIfam" id="TIGR00188"/>
    </source>
</evidence>
<sequence>MERSFFSKRERLCGAQNVKSVFKQGNKYYCNGAKLFVLPNKLEYNRFLCTFPRGYGNAVQRNAARRLSKEVYRQMKKELNQGFDLILLLFPGNNTFAARTGQLKVLFNKAGLFSIN</sequence>
<name>A0AAE6ITB4_TREPH</name>
<dbReference type="GO" id="GO:0000049">
    <property type="term" value="F:tRNA binding"/>
    <property type="evidence" value="ECO:0007669"/>
    <property type="project" value="InterPro"/>
</dbReference>
<accession>A0AAE6ITB4</accession>
<evidence type="ECO:0000313" key="7">
    <source>
        <dbReference type="EMBL" id="QEJ97910.1"/>
    </source>
</evidence>
<keyword evidence="4 7" id="KW-0378">Hydrolase</keyword>
<dbReference type="InterPro" id="IPR014721">
    <property type="entry name" value="Ribsml_uS5_D2-typ_fold_subgr"/>
</dbReference>
<dbReference type="GO" id="GO:0004526">
    <property type="term" value="F:ribonuclease P activity"/>
    <property type="evidence" value="ECO:0007669"/>
    <property type="project" value="UniProtKB-UniRule"/>
</dbReference>
<evidence type="ECO:0000256" key="3">
    <source>
        <dbReference type="ARBA" id="ARBA00022759"/>
    </source>
</evidence>
<evidence type="ECO:0000256" key="4">
    <source>
        <dbReference type="ARBA" id="ARBA00022801"/>
    </source>
</evidence>
<evidence type="ECO:0000313" key="8">
    <source>
        <dbReference type="Proteomes" id="UP000323594"/>
    </source>
</evidence>